<dbReference type="InterPro" id="IPR052016">
    <property type="entry name" value="Bact_Sigma-Reg"/>
</dbReference>
<dbReference type="Pfam" id="PF00672">
    <property type="entry name" value="HAMP"/>
    <property type="match status" value="1"/>
</dbReference>
<evidence type="ECO:0000259" key="4">
    <source>
        <dbReference type="PROSITE" id="PS50885"/>
    </source>
</evidence>
<dbReference type="RefSeq" id="WP_283767097.1">
    <property type="nucleotide sequence ID" value="NZ_JAQOSO010000066.1"/>
</dbReference>
<dbReference type="PANTHER" id="PTHR43156">
    <property type="entry name" value="STAGE II SPORULATION PROTEIN E-RELATED"/>
    <property type="match status" value="1"/>
</dbReference>
<protein>
    <submittedName>
        <fullName evidence="5">DUF3365 domain-containing protein</fullName>
    </submittedName>
</protein>
<dbReference type="InterPro" id="IPR003660">
    <property type="entry name" value="HAMP_dom"/>
</dbReference>
<keyword evidence="1" id="KW-0378">Hydrolase</keyword>
<proteinExistence type="predicted"/>
<dbReference type="Pfam" id="PF07228">
    <property type="entry name" value="SpoIIE"/>
    <property type="match status" value="1"/>
</dbReference>
<dbReference type="PANTHER" id="PTHR43156:SF2">
    <property type="entry name" value="STAGE II SPORULATION PROTEIN E"/>
    <property type="match status" value="1"/>
</dbReference>
<dbReference type="EMBL" id="JAQOSO010000066">
    <property type="protein sequence ID" value="MDJ1174778.1"/>
    <property type="molecule type" value="Genomic_DNA"/>
</dbReference>
<reference evidence="5 6" key="1">
    <citation type="submission" date="2023-01" db="EMBL/GenBank/DDBJ databases">
        <title>Novel diversity within Roseofilum (Cyanobacteria; Desertifilaceae) from marine benthic mats with descriptions of four novel species.</title>
        <authorList>
            <person name="Wang Y."/>
            <person name="Berthold D.E."/>
            <person name="Hu J."/>
            <person name="Lefler F.W."/>
            <person name="Laughinghouse H.D. IV."/>
        </authorList>
    </citation>
    <scope>NUCLEOTIDE SEQUENCE [LARGE SCALE GENOMIC DNA]</scope>
    <source>
        <strain evidence="5 6">BLCC-M114</strain>
    </source>
</reference>
<evidence type="ECO:0000256" key="3">
    <source>
        <dbReference type="SAM" id="Phobius"/>
    </source>
</evidence>
<keyword evidence="3" id="KW-0472">Membrane</keyword>
<dbReference type="Proteomes" id="UP001235849">
    <property type="component" value="Unassembled WGS sequence"/>
</dbReference>
<dbReference type="SUPFAM" id="SSF158472">
    <property type="entry name" value="HAMP domain-like"/>
    <property type="match status" value="1"/>
</dbReference>
<organism evidence="5 6">
    <name type="scientific">Roseofilum capinflatum BLCC-M114</name>
    <dbReference type="NCBI Taxonomy" id="3022440"/>
    <lineage>
        <taxon>Bacteria</taxon>
        <taxon>Bacillati</taxon>
        <taxon>Cyanobacteriota</taxon>
        <taxon>Cyanophyceae</taxon>
        <taxon>Desertifilales</taxon>
        <taxon>Desertifilaceae</taxon>
        <taxon>Roseofilum</taxon>
        <taxon>Roseofilum capinflatum</taxon>
    </lineage>
</organism>
<keyword evidence="3" id="KW-0812">Transmembrane</keyword>
<dbReference type="SMART" id="SM00331">
    <property type="entry name" value="PP2C_SIG"/>
    <property type="match status" value="1"/>
</dbReference>
<dbReference type="PROSITE" id="PS50885">
    <property type="entry name" value="HAMP"/>
    <property type="match status" value="1"/>
</dbReference>
<keyword evidence="6" id="KW-1185">Reference proteome</keyword>
<keyword evidence="3" id="KW-1133">Transmembrane helix</keyword>
<feature type="domain" description="HAMP" evidence="4">
    <location>
        <begin position="232"/>
        <end position="285"/>
    </location>
</feature>
<dbReference type="Gene3D" id="3.60.40.10">
    <property type="entry name" value="PPM-type phosphatase domain"/>
    <property type="match status" value="1"/>
</dbReference>
<evidence type="ECO:0000313" key="6">
    <source>
        <dbReference type="Proteomes" id="UP001235849"/>
    </source>
</evidence>
<dbReference type="Pfam" id="PF11845">
    <property type="entry name" value="Tll0287-like"/>
    <property type="match status" value="1"/>
</dbReference>
<dbReference type="Gene3D" id="6.10.340.10">
    <property type="match status" value="1"/>
</dbReference>
<evidence type="ECO:0000256" key="2">
    <source>
        <dbReference type="SAM" id="Coils"/>
    </source>
</evidence>
<gene>
    <name evidence="5" type="ORF">PMG25_11805</name>
</gene>
<dbReference type="SMART" id="SM00304">
    <property type="entry name" value="HAMP"/>
    <property type="match status" value="1"/>
</dbReference>
<dbReference type="CDD" id="cd06225">
    <property type="entry name" value="HAMP"/>
    <property type="match status" value="1"/>
</dbReference>
<feature type="transmembrane region" description="Helical" evidence="3">
    <location>
        <begin position="211"/>
        <end position="230"/>
    </location>
</feature>
<name>A0ABT7B6H2_9CYAN</name>
<dbReference type="InterPro" id="IPR001932">
    <property type="entry name" value="PPM-type_phosphatase-like_dom"/>
</dbReference>
<comment type="caution">
    <text evidence="5">The sequence shown here is derived from an EMBL/GenBank/DDBJ whole genome shotgun (WGS) entry which is preliminary data.</text>
</comment>
<dbReference type="InterPro" id="IPR021796">
    <property type="entry name" value="Tll0287-like_dom"/>
</dbReference>
<sequence>MSIRIKFILVTLVCLVVVMATGAWYIHQLQIQVLEKEAQNRTELVLHFTQATQDYMTHSLRPAVEQITDDLPIEVLSANFATRQVVEEFNLALPEYTYKPATINPTNPINRANEFEVSIIEKFRQNPKLEKLIGYTTLDNEERFYSASPVQVFASCLRCHGDPNVAPKPIVQRYGSTNGFGWQVGDIVGALMIYVPIADLRANFAGTLNNLWLTFSLLTLVVAIVIYFWFGQLVADRLTRISGVMSQTAANPTSKLTLHDRTKDEIGLMARSFNRMAESLYMLYTQLEEKVRERTAQLSEANAQIKTLNQKLRAENTRMSSELDILQKMQAMILPKPVELEEIQDLEISGFMQPAEEIGGDYYDVLQTDEGVTIGIGDVTGHGLESGILMVMTQTAIRTLKESQQEDMVKFVDILNRTLYRNVQRMEADRDLTLSILNYDRGKLQIIGQHEDVIVVRENGEIEQVSTVDLGIPIAFDEEIVPFLDQVSLALNPGEGIVLYTDGITETENDRQQAYGMEQLCDVIRGHWDLRVEEIKDAILNDFYGFIGEQSLADDITVLVIKRKGNSDRL</sequence>
<feature type="coiled-coil region" evidence="2">
    <location>
        <begin position="284"/>
        <end position="329"/>
    </location>
</feature>
<keyword evidence="2" id="KW-0175">Coiled coil</keyword>
<evidence type="ECO:0000313" key="5">
    <source>
        <dbReference type="EMBL" id="MDJ1174778.1"/>
    </source>
</evidence>
<dbReference type="SUPFAM" id="SSF81606">
    <property type="entry name" value="PP2C-like"/>
    <property type="match status" value="1"/>
</dbReference>
<evidence type="ECO:0000256" key="1">
    <source>
        <dbReference type="ARBA" id="ARBA00022801"/>
    </source>
</evidence>
<dbReference type="InterPro" id="IPR036457">
    <property type="entry name" value="PPM-type-like_dom_sf"/>
</dbReference>
<accession>A0ABT7B6H2</accession>